<comment type="caution">
    <text evidence="2">The sequence shown here is derived from an EMBL/GenBank/DDBJ whole genome shotgun (WGS) entry which is preliminary data.</text>
</comment>
<organism evidence="2">
    <name type="scientific">marine sediment metagenome</name>
    <dbReference type="NCBI Taxonomy" id="412755"/>
    <lineage>
        <taxon>unclassified sequences</taxon>
        <taxon>metagenomes</taxon>
        <taxon>ecological metagenomes</taxon>
    </lineage>
</organism>
<sequence length="426" mass="47559">MLRKLGCVVLAFGLWPGLAGGDEGEAAEAAESVIRVIVLDFNGPDGLDRKLADSLRLKLRRHDAFDVVDRITTQQLTNALYDSVAPWDEPQRLFEATGASVLLWARATRTGSTVTVVVKSTTAPNSTESTTYTDDTERWRAVICRQIVEDLAGRAQWTPPQVGDEAEPEAFGRPLNVNGSFDDGQTGWDVADNVAVFYEAGPDDRGKVLRVRTDLKRLPYLDYRRALAQGDADRANPPTIEADTSYESLGGLEGVHVRSTWIKAASGRRYWLTADVKSIAGKGAIPRIFVKGFLDAPADGLHELSLRERDLTPETFAALPEDDRTKLIKADTAAHPERYRRECYRWYLACRSQTDDWEHFAAPFPPRGGLPDNVQWLRIDIFCYWPPGQTLLDNVHLYADPRQTDPLPEQPPRTPGVRRHPTTQAR</sequence>
<feature type="compositionally biased region" description="Basic residues" evidence="1">
    <location>
        <begin position="416"/>
        <end position="426"/>
    </location>
</feature>
<gene>
    <name evidence="2" type="ORF">LCGC14_0096050</name>
</gene>
<reference evidence="2" key="1">
    <citation type="journal article" date="2015" name="Nature">
        <title>Complex archaea that bridge the gap between prokaryotes and eukaryotes.</title>
        <authorList>
            <person name="Spang A."/>
            <person name="Saw J.H."/>
            <person name="Jorgensen S.L."/>
            <person name="Zaremba-Niedzwiedzka K."/>
            <person name="Martijn J."/>
            <person name="Lind A.E."/>
            <person name="van Eijk R."/>
            <person name="Schleper C."/>
            <person name="Guy L."/>
            <person name="Ettema T.J."/>
        </authorList>
    </citation>
    <scope>NUCLEOTIDE SEQUENCE</scope>
</reference>
<dbReference type="AlphaFoldDB" id="A0A0F9XWB8"/>
<proteinExistence type="predicted"/>
<feature type="region of interest" description="Disordered" evidence="1">
    <location>
        <begin position="402"/>
        <end position="426"/>
    </location>
</feature>
<accession>A0A0F9XWB8</accession>
<dbReference type="EMBL" id="LAZR01000026">
    <property type="protein sequence ID" value="KKO03677.1"/>
    <property type="molecule type" value="Genomic_DNA"/>
</dbReference>
<evidence type="ECO:0000256" key="1">
    <source>
        <dbReference type="SAM" id="MobiDB-lite"/>
    </source>
</evidence>
<name>A0A0F9XWB8_9ZZZZ</name>
<evidence type="ECO:0000313" key="2">
    <source>
        <dbReference type="EMBL" id="KKO03677.1"/>
    </source>
</evidence>
<protein>
    <submittedName>
        <fullName evidence="2">Uncharacterized protein</fullName>
    </submittedName>
</protein>